<comment type="function">
    <text evidence="1 11">Essential for recycling GMP and indirectly, cGMP.</text>
</comment>
<dbReference type="GO" id="GO:0005524">
    <property type="term" value="F:ATP binding"/>
    <property type="evidence" value="ECO:0007669"/>
    <property type="project" value="UniProtKB-UniRule"/>
</dbReference>
<reference evidence="13" key="2">
    <citation type="journal article" date="2021" name="PeerJ">
        <title>Extensive microbial diversity within the chicken gut microbiome revealed by metagenomics and culture.</title>
        <authorList>
            <person name="Gilroy R."/>
            <person name="Ravi A."/>
            <person name="Getino M."/>
            <person name="Pursley I."/>
            <person name="Horton D.L."/>
            <person name="Alikhan N.F."/>
            <person name="Baker D."/>
            <person name="Gharbi K."/>
            <person name="Hall N."/>
            <person name="Watson M."/>
            <person name="Adriaenssens E.M."/>
            <person name="Foster-Nyarko E."/>
            <person name="Jarju S."/>
            <person name="Secka A."/>
            <person name="Antonio M."/>
            <person name="Oren A."/>
            <person name="Chaudhuri R.R."/>
            <person name="La Ragione R."/>
            <person name="Hildebrand F."/>
            <person name="Pallen M.J."/>
        </authorList>
    </citation>
    <scope>NUCLEOTIDE SEQUENCE</scope>
    <source>
        <strain evidence="13">ChiGjej1B1-1684</strain>
    </source>
</reference>
<dbReference type="PROSITE" id="PS50052">
    <property type="entry name" value="GUANYLATE_KINASE_2"/>
    <property type="match status" value="1"/>
</dbReference>
<proteinExistence type="inferred from homology"/>
<dbReference type="FunFam" id="3.30.63.10:FF:000002">
    <property type="entry name" value="Guanylate kinase 1"/>
    <property type="match status" value="1"/>
</dbReference>
<gene>
    <name evidence="11 13" type="primary">gmk</name>
    <name evidence="13" type="ORF">IAD22_03120</name>
</gene>
<dbReference type="NCBIfam" id="TIGR03263">
    <property type="entry name" value="guanyl_kin"/>
    <property type="match status" value="1"/>
</dbReference>
<evidence type="ECO:0000256" key="5">
    <source>
        <dbReference type="ARBA" id="ARBA00022679"/>
    </source>
</evidence>
<dbReference type="InterPro" id="IPR017665">
    <property type="entry name" value="Guanylate_kinase"/>
</dbReference>
<keyword evidence="7 11" id="KW-0418">Kinase</keyword>
<keyword evidence="11" id="KW-0963">Cytoplasm</keyword>
<evidence type="ECO:0000256" key="11">
    <source>
        <dbReference type="HAMAP-Rule" id="MF_00328"/>
    </source>
</evidence>
<dbReference type="HAMAP" id="MF_00328">
    <property type="entry name" value="Guanylate_kinase"/>
    <property type="match status" value="1"/>
</dbReference>
<dbReference type="InterPro" id="IPR008144">
    <property type="entry name" value="Guanylate_kin-like_dom"/>
</dbReference>
<keyword evidence="8 11" id="KW-0067">ATP-binding</keyword>
<evidence type="ECO:0000259" key="12">
    <source>
        <dbReference type="PROSITE" id="PS50052"/>
    </source>
</evidence>
<dbReference type="Gene3D" id="3.30.63.10">
    <property type="entry name" value="Guanylate Kinase phosphate binding domain"/>
    <property type="match status" value="1"/>
</dbReference>
<sequence length="199" mass="22449">MKKELSRLTNNTVNKGVLIVFTGASGVGKGTVMKKILAADPNNWLSVSMTTRAPRAGEVAGVDYNYISVEEFKSMMAEDAFLESACYCKNYYGSPKAPVEENLKNGKNVFLEIEVQGFEQVRELYPDCLSIFLLPPSIEVLEQRLRGRGTEKEEVIQDRLNTALREISRSNEYKYNVVNDDIDRAVEEILNIVKNERAK</sequence>
<dbReference type="EMBL" id="DVNG01000041">
    <property type="protein sequence ID" value="HIU49986.1"/>
    <property type="molecule type" value="Genomic_DNA"/>
</dbReference>
<dbReference type="InterPro" id="IPR008145">
    <property type="entry name" value="GK/Ca_channel_bsu"/>
</dbReference>
<dbReference type="Gene3D" id="3.40.50.300">
    <property type="entry name" value="P-loop containing nucleotide triphosphate hydrolases"/>
    <property type="match status" value="1"/>
</dbReference>
<evidence type="ECO:0000256" key="9">
    <source>
        <dbReference type="ARBA" id="ARBA00030128"/>
    </source>
</evidence>
<keyword evidence="6 11" id="KW-0547">Nucleotide-binding</keyword>
<evidence type="ECO:0000256" key="6">
    <source>
        <dbReference type="ARBA" id="ARBA00022741"/>
    </source>
</evidence>
<dbReference type="PANTHER" id="PTHR23117:SF13">
    <property type="entry name" value="GUANYLATE KINASE"/>
    <property type="match status" value="1"/>
</dbReference>
<dbReference type="InterPro" id="IPR027417">
    <property type="entry name" value="P-loop_NTPase"/>
</dbReference>
<evidence type="ECO:0000256" key="2">
    <source>
        <dbReference type="ARBA" id="ARBA00005790"/>
    </source>
</evidence>
<evidence type="ECO:0000256" key="3">
    <source>
        <dbReference type="ARBA" id="ARBA00012961"/>
    </source>
</evidence>
<comment type="catalytic activity">
    <reaction evidence="10 11">
        <text>GMP + ATP = GDP + ADP</text>
        <dbReference type="Rhea" id="RHEA:20780"/>
        <dbReference type="ChEBI" id="CHEBI:30616"/>
        <dbReference type="ChEBI" id="CHEBI:58115"/>
        <dbReference type="ChEBI" id="CHEBI:58189"/>
        <dbReference type="ChEBI" id="CHEBI:456216"/>
        <dbReference type="EC" id="2.7.4.8"/>
    </reaction>
</comment>
<evidence type="ECO:0000313" key="14">
    <source>
        <dbReference type="Proteomes" id="UP000824118"/>
    </source>
</evidence>
<evidence type="ECO:0000256" key="1">
    <source>
        <dbReference type="ARBA" id="ARBA00003531"/>
    </source>
</evidence>
<dbReference type="SUPFAM" id="SSF52540">
    <property type="entry name" value="P-loop containing nucleoside triphosphate hydrolases"/>
    <property type="match status" value="1"/>
</dbReference>
<protein>
    <recommendedName>
        <fullName evidence="4 11">Guanylate kinase</fullName>
        <ecNumber evidence="3 11">2.7.4.8</ecNumber>
    </recommendedName>
    <alternativeName>
        <fullName evidence="9 11">GMP kinase</fullName>
    </alternativeName>
</protein>
<feature type="binding site" evidence="11">
    <location>
        <begin position="23"/>
        <end position="30"/>
    </location>
    <ligand>
        <name>ATP</name>
        <dbReference type="ChEBI" id="CHEBI:30616"/>
    </ligand>
</feature>
<dbReference type="GO" id="GO:0004385">
    <property type="term" value="F:GMP kinase activity"/>
    <property type="evidence" value="ECO:0007669"/>
    <property type="project" value="UniProtKB-UniRule"/>
</dbReference>
<dbReference type="GO" id="GO:0005829">
    <property type="term" value="C:cytosol"/>
    <property type="evidence" value="ECO:0007669"/>
    <property type="project" value="TreeGrafter"/>
</dbReference>
<dbReference type="SMART" id="SM00072">
    <property type="entry name" value="GuKc"/>
    <property type="match status" value="1"/>
</dbReference>
<dbReference type="Proteomes" id="UP000824118">
    <property type="component" value="Unassembled WGS sequence"/>
</dbReference>
<dbReference type="InterPro" id="IPR020590">
    <property type="entry name" value="Guanylate_kinase_CS"/>
</dbReference>
<dbReference type="CDD" id="cd00071">
    <property type="entry name" value="GMPK"/>
    <property type="match status" value="1"/>
</dbReference>
<dbReference type="EC" id="2.7.4.8" evidence="3 11"/>
<evidence type="ECO:0000256" key="7">
    <source>
        <dbReference type="ARBA" id="ARBA00022777"/>
    </source>
</evidence>
<feature type="domain" description="Guanylate kinase-like" evidence="12">
    <location>
        <begin position="16"/>
        <end position="194"/>
    </location>
</feature>
<dbReference type="PROSITE" id="PS00856">
    <property type="entry name" value="GUANYLATE_KINASE_1"/>
    <property type="match status" value="1"/>
</dbReference>
<dbReference type="AlphaFoldDB" id="A0A9D1S7N4"/>
<name>A0A9D1S7N4_9FIRM</name>
<dbReference type="Pfam" id="PF00625">
    <property type="entry name" value="Guanylate_kin"/>
    <property type="match status" value="1"/>
</dbReference>
<comment type="caution">
    <text evidence="13">The sequence shown here is derived from an EMBL/GenBank/DDBJ whole genome shotgun (WGS) entry which is preliminary data.</text>
</comment>
<dbReference type="PANTHER" id="PTHR23117">
    <property type="entry name" value="GUANYLATE KINASE-RELATED"/>
    <property type="match status" value="1"/>
</dbReference>
<evidence type="ECO:0000256" key="8">
    <source>
        <dbReference type="ARBA" id="ARBA00022840"/>
    </source>
</evidence>
<evidence type="ECO:0000256" key="4">
    <source>
        <dbReference type="ARBA" id="ARBA00016296"/>
    </source>
</evidence>
<evidence type="ECO:0000313" key="13">
    <source>
        <dbReference type="EMBL" id="HIU49986.1"/>
    </source>
</evidence>
<comment type="similarity">
    <text evidence="2 11">Belongs to the guanylate kinase family.</text>
</comment>
<keyword evidence="5 11" id="KW-0808">Transferase</keyword>
<accession>A0A9D1S7N4</accession>
<comment type="subcellular location">
    <subcellularLocation>
        <location evidence="11">Cytoplasm</location>
    </subcellularLocation>
</comment>
<evidence type="ECO:0000256" key="10">
    <source>
        <dbReference type="ARBA" id="ARBA00048594"/>
    </source>
</evidence>
<reference evidence="13" key="1">
    <citation type="submission" date="2020-10" db="EMBL/GenBank/DDBJ databases">
        <authorList>
            <person name="Gilroy R."/>
        </authorList>
    </citation>
    <scope>NUCLEOTIDE SEQUENCE</scope>
    <source>
        <strain evidence="13">ChiGjej1B1-1684</strain>
    </source>
</reference>
<organism evidence="13 14">
    <name type="scientific">Candidatus Limousia pullorum</name>
    <dbReference type="NCBI Taxonomy" id="2840860"/>
    <lineage>
        <taxon>Bacteria</taxon>
        <taxon>Bacillati</taxon>
        <taxon>Bacillota</taxon>
        <taxon>Clostridia</taxon>
        <taxon>Eubacteriales</taxon>
        <taxon>Oscillospiraceae</taxon>
        <taxon>Oscillospiraceae incertae sedis</taxon>
        <taxon>Candidatus Limousia</taxon>
    </lineage>
</organism>